<dbReference type="EMBL" id="FPLD01000036">
    <property type="protein sequence ID" value="SGY89921.1"/>
    <property type="molecule type" value="Genomic_DNA"/>
</dbReference>
<dbReference type="SUPFAM" id="SSF54637">
    <property type="entry name" value="Thioesterase/thiol ester dehydrase-isomerase"/>
    <property type="match status" value="1"/>
</dbReference>
<dbReference type="PIRSF" id="PIRSF020565">
    <property type="entry name" value="3Ho_Ac_ACP_DH_prd"/>
    <property type="match status" value="1"/>
</dbReference>
<gene>
    <name evidence="1" type="ORF">MT2528_1080</name>
    <name evidence="2" type="ORF">NVI5450_1051</name>
</gene>
<dbReference type="Proteomes" id="UP000183794">
    <property type="component" value="Unassembled WGS sequence"/>
</dbReference>
<dbReference type="CDD" id="cd01289">
    <property type="entry name" value="FabA_like"/>
    <property type="match status" value="1"/>
</dbReference>
<evidence type="ECO:0000313" key="2">
    <source>
        <dbReference type="EMBL" id="SGY89921.1"/>
    </source>
</evidence>
<protein>
    <submittedName>
        <fullName evidence="1 2">3-hydroxylacyl-(Acyl carrier protein) dehydratase</fullName>
    </submittedName>
</protein>
<name>A0A090ICA4_9GAMM</name>
<dbReference type="RefSeq" id="WP_420271257.1">
    <property type="nucleotide sequence ID" value="NZ_CAWQZC010000046.1"/>
</dbReference>
<dbReference type="PATRIC" id="fig|80854.5.peg.1593"/>
<proteinExistence type="predicted"/>
<organism evidence="2 4">
    <name type="scientific">Moritella viscosa</name>
    <dbReference type="NCBI Taxonomy" id="80854"/>
    <lineage>
        <taxon>Bacteria</taxon>
        <taxon>Pseudomonadati</taxon>
        <taxon>Pseudomonadota</taxon>
        <taxon>Gammaproteobacteria</taxon>
        <taxon>Alteromonadales</taxon>
        <taxon>Moritellaceae</taxon>
        <taxon>Moritella</taxon>
    </lineage>
</organism>
<dbReference type="Pfam" id="PF22817">
    <property type="entry name" value="ApeP-like"/>
    <property type="match status" value="1"/>
</dbReference>
<dbReference type="STRING" id="80854.MVIS_1501"/>
<accession>A0A090ICA4</accession>
<dbReference type="InterPro" id="IPR029069">
    <property type="entry name" value="HotDog_dom_sf"/>
</dbReference>
<dbReference type="GeneID" id="61294814"/>
<reference evidence="1 3" key="2">
    <citation type="submission" date="2016-11" db="EMBL/GenBank/DDBJ databases">
        <authorList>
            <person name="Klemetsen T."/>
        </authorList>
    </citation>
    <scope>NUCLEOTIDE SEQUENCE [LARGE SCALE GENOMIC DNA]</scope>
    <source>
        <strain evidence="1">MT 2528</strain>
    </source>
</reference>
<dbReference type="InterPro" id="IPR016776">
    <property type="entry name" value="ApeP-like_dehydratase"/>
</dbReference>
<dbReference type="Proteomes" id="UP000182660">
    <property type="component" value="Unassembled WGS sequence"/>
</dbReference>
<dbReference type="HOGENOM" id="CLU_116661_0_0_6"/>
<keyword evidence="3" id="KW-1185">Reference proteome</keyword>
<evidence type="ECO:0000313" key="3">
    <source>
        <dbReference type="Proteomes" id="UP000182660"/>
    </source>
</evidence>
<evidence type="ECO:0000313" key="1">
    <source>
        <dbReference type="EMBL" id="SGY86621.1"/>
    </source>
</evidence>
<dbReference type="Gene3D" id="3.10.129.10">
    <property type="entry name" value="Hotdog Thioesterase"/>
    <property type="match status" value="1"/>
</dbReference>
<reference evidence="2 4" key="1">
    <citation type="submission" date="2016-11" db="EMBL/GenBank/DDBJ databases">
        <authorList>
            <person name="Jaros S."/>
            <person name="Januszkiewicz K."/>
            <person name="Wedrychowicz H."/>
        </authorList>
    </citation>
    <scope>NUCLEOTIDE SEQUENCE [LARGE SCALE GENOMIC DNA]</scope>
    <source>
        <strain evidence="2">NVI 5450</strain>
    </source>
</reference>
<evidence type="ECO:0000313" key="4">
    <source>
        <dbReference type="Proteomes" id="UP000183794"/>
    </source>
</evidence>
<dbReference type="AlphaFoldDB" id="A0A090ICA4"/>
<dbReference type="EMBL" id="FPLJ01000031">
    <property type="protein sequence ID" value="SGY86621.1"/>
    <property type="molecule type" value="Genomic_DNA"/>
</dbReference>
<dbReference type="KEGG" id="mvs:MVIS_1501"/>
<sequence length="159" mass="17369">MNQSTVVIKYPIADVLPHSAPMILLDELVSYDDENVSCRVTITPTIPFFDSAKQGVPSYVGCEYMAQTIAAYGGAHALDDAGEVKIGFLLGSRKYNAEVGVFKVAQTLLIEAKKLIQDESGLCVFDCVIKDEDDAVLAKAKINVFQPQDPAQFLKDNHE</sequence>